<evidence type="ECO:0000313" key="3">
    <source>
        <dbReference type="Proteomes" id="UP001515943"/>
    </source>
</evidence>
<proteinExistence type="predicted"/>
<dbReference type="SUPFAM" id="SSF47473">
    <property type="entry name" value="EF-hand"/>
    <property type="match status" value="1"/>
</dbReference>
<feature type="domain" description="EF-hand" evidence="1">
    <location>
        <begin position="6"/>
        <end position="41"/>
    </location>
</feature>
<dbReference type="PROSITE" id="PS50222">
    <property type="entry name" value="EF_HAND_2"/>
    <property type="match status" value="2"/>
</dbReference>
<dbReference type="InterPro" id="IPR018247">
    <property type="entry name" value="EF_Hand_1_Ca_BS"/>
</dbReference>
<dbReference type="Proteomes" id="UP001515943">
    <property type="component" value="Unassembled WGS sequence"/>
</dbReference>
<dbReference type="RefSeq" id="WP_167970091.1">
    <property type="nucleotide sequence ID" value="NZ_VSRL01000007.1"/>
</dbReference>
<accession>A0ABX1FAR0</accession>
<dbReference type="EMBL" id="VSRL01000007">
    <property type="protein sequence ID" value="NKE55894.1"/>
    <property type="molecule type" value="Genomic_DNA"/>
</dbReference>
<evidence type="ECO:0000313" key="2">
    <source>
        <dbReference type="EMBL" id="NKE55894.1"/>
    </source>
</evidence>
<reference evidence="2 3" key="1">
    <citation type="submission" date="2019-08" db="EMBL/GenBank/DDBJ databases">
        <title>Lentzea from Indian Himalayas.</title>
        <authorList>
            <person name="Mandal S."/>
            <person name="Mallick Gupta A."/>
            <person name="Maiti P.K."/>
            <person name="Sarkar J."/>
            <person name="Mandal S."/>
        </authorList>
    </citation>
    <scope>NUCLEOTIDE SEQUENCE [LARGE SCALE GENOMIC DNA]</scope>
    <source>
        <strain evidence="2 3">PSKA42</strain>
    </source>
</reference>
<dbReference type="Pfam" id="PF13202">
    <property type="entry name" value="EF-hand_5"/>
    <property type="match status" value="2"/>
</dbReference>
<sequence length="190" mass="21567">MEISAFLDRKLTRRFETYDSDQDGFIDRSDFERAGSRTTAAFGLSDDDLRARRFHEHLLGVWDHLSAVTDSNDDERISLVEYKAAFAQRLLERPESFDDGYMPFLDTLMAVADHDDDGHLGVDEYVRWSGALMNLPEADARVVHKRLDHDGDGLISSDDLLAALRAYYFSEDLDGPGSWLFGPLESTTRP</sequence>
<dbReference type="InterPro" id="IPR011992">
    <property type="entry name" value="EF-hand-dom_pair"/>
</dbReference>
<keyword evidence="3" id="KW-1185">Reference proteome</keyword>
<dbReference type="SMART" id="SM00054">
    <property type="entry name" value="EFh"/>
    <property type="match status" value="3"/>
</dbReference>
<dbReference type="PROSITE" id="PS00018">
    <property type="entry name" value="EF_HAND_1"/>
    <property type="match status" value="2"/>
</dbReference>
<evidence type="ECO:0000259" key="1">
    <source>
        <dbReference type="PROSITE" id="PS50222"/>
    </source>
</evidence>
<gene>
    <name evidence="2" type="ORF">FXN61_03255</name>
</gene>
<organism evidence="2 3">
    <name type="scientific">Lentzea indica</name>
    <dbReference type="NCBI Taxonomy" id="2604800"/>
    <lineage>
        <taxon>Bacteria</taxon>
        <taxon>Bacillati</taxon>
        <taxon>Actinomycetota</taxon>
        <taxon>Actinomycetes</taxon>
        <taxon>Pseudonocardiales</taxon>
        <taxon>Pseudonocardiaceae</taxon>
        <taxon>Lentzea</taxon>
    </lineage>
</organism>
<dbReference type="InterPro" id="IPR002048">
    <property type="entry name" value="EF_hand_dom"/>
</dbReference>
<comment type="caution">
    <text evidence="2">The sequence shown here is derived from an EMBL/GenBank/DDBJ whole genome shotgun (WGS) entry which is preliminary data.</text>
</comment>
<dbReference type="Gene3D" id="1.10.238.10">
    <property type="entry name" value="EF-hand"/>
    <property type="match status" value="1"/>
</dbReference>
<name>A0ABX1FAR0_9PSEU</name>
<feature type="domain" description="EF-hand" evidence="1">
    <location>
        <begin position="135"/>
        <end position="170"/>
    </location>
</feature>
<protein>
    <submittedName>
        <fullName evidence="2">EF-hand domain-containing protein</fullName>
    </submittedName>
</protein>